<feature type="coiled-coil region" evidence="2">
    <location>
        <begin position="133"/>
        <end position="167"/>
    </location>
</feature>
<comment type="caution">
    <text evidence="4">The sequence shown here is derived from an EMBL/GenBank/DDBJ whole genome shotgun (WGS) entry which is preliminary data.</text>
</comment>
<gene>
    <name evidence="4" type="ORF">F2Q70_00044871</name>
</gene>
<evidence type="ECO:0000256" key="2">
    <source>
        <dbReference type="SAM" id="Coils"/>
    </source>
</evidence>
<dbReference type="AlphaFoldDB" id="A0A8S9KG36"/>
<proteinExistence type="inferred from homology"/>
<accession>A0A8S9KG36</accession>
<dbReference type="PANTHER" id="PTHR16127">
    <property type="entry name" value="TAXILIN"/>
    <property type="match status" value="1"/>
</dbReference>
<evidence type="ECO:0000256" key="3">
    <source>
        <dbReference type="SAM" id="MobiDB-lite"/>
    </source>
</evidence>
<name>A0A8S9KG36_BRACR</name>
<dbReference type="PANTHER" id="PTHR16127:SF18">
    <property type="entry name" value="(RAPE) HYPOTHETICAL PROTEIN"/>
    <property type="match status" value="1"/>
</dbReference>
<feature type="region of interest" description="Disordered" evidence="3">
    <location>
        <begin position="1"/>
        <end position="73"/>
    </location>
</feature>
<evidence type="ECO:0000313" key="4">
    <source>
        <dbReference type="EMBL" id="KAF2592727.1"/>
    </source>
</evidence>
<dbReference type="GO" id="GO:0019905">
    <property type="term" value="F:syntaxin binding"/>
    <property type="evidence" value="ECO:0007669"/>
    <property type="project" value="InterPro"/>
</dbReference>
<feature type="compositionally biased region" description="Basic and acidic residues" evidence="3">
    <location>
        <begin position="20"/>
        <end position="35"/>
    </location>
</feature>
<evidence type="ECO:0000256" key="1">
    <source>
        <dbReference type="ARBA" id="ARBA00009550"/>
    </source>
</evidence>
<keyword evidence="2" id="KW-0175">Coiled coil</keyword>
<dbReference type="InterPro" id="IPR026183">
    <property type="entry name" value="Taxilin_fam"/>
</dbReference>
<protein>
    <submittedName>
        <fullName evidence="4">Uncharacterized protein</fullName>
    </submittedName>
</protein>
<organism evidence="4">
    <name type="scientific">Brassica cretica</name>
    <name type="common">Mustard</name>
    <dbReference type="NCBI Taxonomy" id="69181"/>
    <lineage>
        <taxon>Eukaryota</taxon>
        <taxon>Viridiplantae</taxon>
        <taxon>Streptophyta</taxon>
        <taxon>Embryophyta</taxon>
        <taxon>Tracheophyta</taxon>
        <taxon>Spermatophyta</taxon>
        <taxon>Magnoliopsida</taxon>
        <taxon>eudicotyledons</taxon>
        <taxon>Gunneridae</taxon>
        <taxon>Pentapetalae</taxon>
        <taxon>rosids</taxon>
        <taxon>malvids</taxon>
        <taxon>Brassicales</taxon>
        <taxon>Brassicaceae</taxon>
        <taxon>Brassiceae</taxon>
        <taxon>Brassica</taxon>
    </lineage>
</organism>
<comment type="similarity">
    <text evidence="1">Belongs to the taxilin family.</text>
</comment>
<dbReference type="Pfam" id="PF09728">
    <property type="entry name" value="Taxilin"/>
    <property type="match status" value="1"/>
</dbReference>
<sequence>MESPHSNLLTAADPPPVTDEQNRDDVPIEKAEKPRTFPVPLSEETDGNDNDLIKGSSKLSLEHKKSSLPPLPSRAFSIKTVYSESKLVQGQGNGFVQQEAVETTKRKSSKNMFKSEKEFLELMLKYQRVISERDSAITVRDKLESLCRELQRQNKMLMEECKRVSTEEQTFKIRFVDQVPGSN</sequence>
<dbReference type="EMBL" id="QGKY02000164">
    <property type="protein sequence ID" value="KAF2592727.1"/>
    <property type="molecule type" value="Genomic_DNA"/>
</dbReference>
<reference evidence="4" key="1">
    <citation type="submission" date="2019-12" db="EMBL/GenBank/DDBJ databases">
        <title>Genome sequencing and annotation of Brassica cretica.</title>
        <authorList>
            <person name="Studholme D.J."/>
            <person name="Sarris P.F."/>
        </authorList>
    </citation>
    <scope>NUCLEOTIDE SEQUENCE</scope>
    <source>
        <strain evidence="4">PFS-102/07</strain>
        <tissue evidence="4">Leaf</tissue>
    </source>
</reference>